<dbReference type="Proteomes" id="UP000229897">
    <property type="component" value="Chromosome"/>
</dbReference>
<feature type="region of interest" description="Disordered" evidence="1">
    <location>
        <begin position="187"/>
        <end position="206"/>
    </location>
</feature>
<gene>
    <name evidence="2" type="ORF">CR152_06585</name>
</gene>
<feature type="compositionally biased region" description="Basic and acidic residues" evidence="1">
    <location>
        <begin position="187"/>
        <end position="201"/>
    </location>
</feature>
<dbReference type="KEGG" id="mass:CR152_06585"/>
<sequence length="402" mass="45034">MQPITRSQHAPDRIGIYRIPHAIAGYVLHVVLRRNGIVFTKRFWEHRCGDHVQALQMAQAWRDRVIAQHPAMTLAQFCSIVRSNNTSGIPGVARREKGYRTKEGIDVRNAYWVACVPRSGGTVSVRHFSIAKLGEDDARRLAIEAREQGLAELESVVFRQQMQPMQVSSRAHMDALEALLNEPAERRALRDQQRAQRDQARTVRRQRAAEAQRVAIAQRDADLLAASNRSGEPYIGRYITKSMTGNWRVSIERGGVKYRKTFSDSVYGTADDALSAAKAWRDRVFLDNPTLPTGEVAARINTVNTSGVAGVFLSRPSGKTKYSSWVARSPKNKGVSTRSKRYSIEKYGNNGAFALAVEARAAFLLELGDEPFLSHRAARQLQKILSSTDGREPSYFEAINDR</sequence>
<dbReference type="RefSeq" id="WP_099874193.1">
    <property type="nucleotide sequence ID" value="NZ_CP024608.1"/>
</dbReference>
<evidence type="ECO:0008006" key="4">
    <source>
        <dbReference type="Google" id="ProtNLM"/>
    </source>
</evidence>
<name>A0A2D2DGT5_9BURK</name>
<accession>A0A2D2DGT5</accession>
<organism evidence="2 3">
    <name type="scientific">Massilia violaceinigra</name>
    <dbReference type="NCBI Taxonomy" id="2045208"/>
    <lineage>
        <taxon>Bacteria</taxon>
        <taxon>Pseudomonadati</taxon>
        <taxon>Pseudomonadota</taxon>
        <taxon>Betaproteobacteria</taxon>
        <taxon>Burkholderiales</taxon>
        <taxon>Oxalobacteraceae</taxon>
        <taxon>Telluria group</taxon>
        <taxon>Massilia</taxon>
    </lineage>
</organism>
<dbReference type="OrthoDB" id="154347at2"/>
<proteinExistence type="predicted"/>
<evidence type="ECO:0000256" key="1">
    <source>
        <dbReference type="SAM" id="MobiDB-lite"/>
    </source>
</evidence>
<dbReference type="AlphaFoldDB" id="A0A2D2DGT5"/>
<dbReference type="EMBL" id="CP024608">
    <property type="protein sequence ID" value="ATQ74202.1"/>
    <property type="molecule type" value="Genomic_DNA"/>
</dbReference>
<evidence type="ECO:0000313" key="3">
    <source>
        <dbReference type="Proteomes" id="UP000229897"/>
    </source>
</evidence>
<protein>
    <recommendedName>
        <fullName evidence="4">AP2/ERF domain-containing protein</fullName>
    </recommendedName>
</protein>
<evidence type="ECO:0000313" key="2">
    <source>
        <dbReference type="EMBL" id="ATQ74202.1"/>
    </source>
</evidence>
<reference evidence="2" key="1">
    <citation type="submission" date="2017-10" db="EMBL/GenBank/DDBJ databases">
        <title>Massilia psychrophilum sp. nov., a novel purple-pigmented bacterium isolated from Tianshan glacier, Xinjiang Municipality, China.</title>
        <authorList>
            <person name="Wang H."/>
        </authorList>
    </citation>
    <scope>NUCLEOTIDE SEQUENCE [LARGE SCALE GENOMIC DNA]</scope>
    <source>
        <strain evidence="2">B2</strain>
    </source>
</reference>
<keyword evidence="3" id="KW-1185">Reference proteome</keyword>
<dbReference type="Gene3D" id="1.20.5.2050">
    <property type="match status" value="2"/>
</dbReference>